<keyword evidence="1" id="KW-0812">Transmembrane</keyword>
<dbReference type="AlphaFoldDB" id="A0A0F3GYF5"/>
<keyword evidence="3" id="KW-1185">Reference proteome</keyword>
<accession>A0A0F3GYF5</accession>
<evidence type="ECO:0000313" key="3">
    <source>
        <dbReference type="Proteomes" id="UP000033423"/>
    </source>
</evidence>
<sequence>MPKGIPEGKGLAFISGITLIPIISMVVSLPFTLPLTYFWKTPNIKQFFTVYFIVAIVGIRGSIIENETIRHTDGSWTDYAGINKDAEGIRQATLKLSALIWIIGLIVVNLVSS</sequence>
<feature type="transmembrane region" description="Helical" evidence="1">
    <location>
        <begin position="44"/>
        <end position="63"/>
    </location>
</feature>
<dbReference type="EMBL" id="LACI01000408">
    <property type="protein sequence ID" value="KJU86900.1"/>
    <property type="molecule type" value="Genomic_DNA"/>
</dbReference>
<organism evidence="2 3">
    <name type="scientific">Candidatus Magnetobacterium bavaricum</name>
    <dbReference type="NCBI Taxonomy" id="29290"/>
    <lineage>
        <taxon>Bacteria</taxon>
        <taxon>Pseudomonadati</taxon>
        <taxon>Nitrospirota</taxon>
        <taxon>Thermodesulfovibrionia</taxon>
        <taxon>Thermodesulfovibrionales</taxon>
        <taxon>Candidatus Magnetobacteriaceae</taxon>
        <taxon>Candidatus Magnetobacterium</taxon>
    </lineage>
</organism>
<protein>
    <submittedName>
        <fullName evidence="2">Membrane protein</fullName>
    </submittedName>
</protein>
<gene>
    <name evidence="2" type="ORF">MBAV_000906</name>
</gene>
<dbReference type="Proteomes" id="UP000033423">
    <property type="component" value="Unassembled WGS sequence"/>
</dbReference>
<keyword evidence="1" id="KW-0472">Membrane</keyword>
<proteinExistence type="predicted"/>
<comment type="caution">
    <text evidence="2">The sequence shown here is derived from an EMBL/GenBank/DDBJ whole genome shotgun (WGS) entry which is preliminary data.</text>
</comment>
<name>A0A0F3GYF5_9BACT</name>
<reference evidence="2 3" key="1">
    <citation type="submission" date="2015-02" db="EMBL/GenBank/DDBJ databases">
        <title>Single-cell genomics of uncultivated deep-branching MTB reveals a conserved set of magnetosome genes.</title>
        <authorList>
            <person name="Kolinko S."/>
            <person name="Richter M."/>
            <person name="Glockner F.O."/>
            <person name="Brachmann A."/>
            <person name="Schuler D."/>
        </authorList>
    </citation>
    <scope>NUCLEOTIDE SEQUENCE [LARGE SCALE GENOMIC DNA]</scope>
    <source>
        <strain evidence="2">TM-1</strain>
    </source>
</reference>
<evidence type="ECO:0000313" key="2">
    <source>
        <dbReference type="EMBL" id="KJU86900.1"/>
    </source>
</evidence>
<feature type="transmembrane region" description="Helical" evidence="1">
    <location>
        <begin position="12"/>
        <end position="32"/>
    </location>
</feature>
<evidence type="ECO:0000256" key="1">
    <source>
        <dbReference type="SAM" id="Phobius"/>
    </source>
</evidence>
<feature type="transmembrane region" description="Helical" evidence="1">
    <location>
        <begin position="92"/>
        <end position="111"/>
    </location>
</feature>
<keyword evidence="1" id="KW-1133">Transmembrane helix</keyword>